<gene>
    <name evidence="8" type="ORF">M408DRAFT_157431</name>
</gene>
<evidence type="ECO:0000259" key="7">
    <source>
        <dbReference type="PROSITE" id="PS50850"/>
    </source>
</evidence>
<dbReference type="InterPro" id="IPR020846">
    <property type="entry name" value="MFS_dom"/>
</dbReference>
<keyword evidence="9" id="KW-1185">Reference proteome</keyword>
<dbReference type="EMBL" id="KN824278">
    <property type="protein sequence ID" value="KIM33587.1"/>
    <property type="molecule type" value="Genomic_DNA"/>
</dbReference>
<evidence type="ECO:0000313" key="9">
    <source>
        <dbReference type="Proteomes" id="UP000054097"/>
    </source>
</evidence>
<dbReference type="Proteomes" id="UP000054097">
    <property type="component" value="Unassembled WGS sequence"/>
</dbReference>
<dbReference type="GO" id="GO:0005886">
    <property type="term" value="C:plasma membrane"/>
    <property type="evidence" value="ECO:0007669"/>
    <property type="project" value="TreeGrafter"/>
</dbReference>
<evidence type="ECO:0000256" key="6">
    <source>
        <dbReference type="SAM" id="Phobius"/>
    </source>
</evidence>
<dbReference type="Pfam" id="PF07690">
    <property type="entry name" value="MFS_1"/>
    <property type="match status" value="1"/>
</dbReference>
<feature type="transmembrane region" description="Helical" evidence="6">
    <location>
        <begin position="610"/>
        <end position="630"/>
    </location>
</feature>
<feature type="transmembrane region" description="Helical" evidence="6">
    <location>
        <begin position="440"/>
        <end position="461"/>
    </location>
</feature>
<feature type="transmembrane region" description="Helical" evidence="6">
    <location>
        <begin position="157"/>
        <end position="178"/>
    </location>
</feature>
<feature type="region of interest" description="Disordered" evidence="5">
    <location>
        <begin position="33"/>
        <end position="56"/>
    </location>
</feature>
<dbReference type="PANTHER" id="PTHR23501:SF39">
    <property type="entry name" value="MULTIDRUG TRANSPORTER, PUTATIVE (AFU_ORTHOLOGUE AFUA_1G05010)-RELATED"/>
    <property type="match status" value="1"/>
</dbReference>
<dbReference type="PANTHER" id="PTHR23501">
    <property type="entry name" value="MAJOR FACILITATOR SUPERFAMILY"/>
    <property type="match status" value="1"/>
</dbReference>
<feature type="transmembrane region" description="Helical" evidence="6">
    <location>
        <begin position="400"/>
        <end position="428"/>
    </location>
</feature>
<dbReference type="STRING" id="933852.A0A0C2XXM9"/>
<dbReference type="InterPro" id="IPR011701">
    <property type="entry name" value="MFS"/>
</dbReference>
<keyword evidence="2 6" id="KW-0812">Transmembrane</keyword>
<proteinExistence type="predicted"/>
<dbReference type="SUPFAM" id="SSF103473">
    <property type="entry name" value="MFS general substrate transporter"/>
    <property type="match status" value="1"/>
</dbReference>
<feature type="transmembrane region" description="Helical" evidence="6">
    <location>
        <begin position="467"/>
        <end position="487"/>
    </location>
</feature>
<evidence type="ECO:0000256" key="1">
    <source>
        <dbReference type="ARBA" id="ARBA00004141"/>
    </source>
</evidence>
<organism evidence="8 9">
    <name type="scientific">Serendipita vermifera MAFF 305830</name>
    <dbReference type="NCBI Taxonomy" id="933852"/>
    <lineage>
        <taxon>Eukaryota</taxon>
        <taxon>Fungi</taxon>
        <taxon>Dikarya</taxon>
        <taxon>Basidiomycota</taxon>
        <taxon>Agaricomycotina</taxon>
        <taxon>Agaricomycetes</taxon>
        <taxon>Sebacinales</taxon>
        <taxon>Serendipitaceae</taxon>
        <taxon>Serendipita</taxon>
    </lineage>
</organism>
<evidence type="ECO:0000256" key="2">
    <source>
        <dbReference type="ARBA" id="ARBA00022692"/>
    </source>
</evidence>
<feature type="transmembrane region" description="Helical" evidence="6">
    <location>
        <begin position="104"/>
        <end position="124"/>
    </location>
</feature>
<feature type="domain" description="Major facilitator superfamily (MFS) profile" evidence="7">
    <location>
        <begin position="67"/>
        <end position="634"/>
    </location>
</feature>
<dbReference type="GO" id="GO:0022857">
    <property type="term" value="F:transmembrane transporter activity"/>
    <property type="evidence" value="ECO:0007669"/>
    <property type="project" value="InterPro"/>
</dbReference>
<feature type="transmembrane region" description="Helical" evidence="6">
    <location>
        <begin position="190"/>
        <end position="208"/>
    </location>
</feature>
<feature type="transmembrane region" description="Helical" evidence="6">
    <location>
        <begin position="311"/>
        <end position="330"/>
    </location>
</feature>
<sequence length="649" mass="70601">MSKLATRETDIPMEHNNAQVSSVSALVQPDANDQPIHAQDHNNAPPEGNHTANSPSKREVWLPRIKLAVAVTLPVFLETMDYTVVATAQPKIASVFNRLDLQSYIGTAYVLGSTIFLPIFASLADVFGRYWAMQASVIFFIVGSAISTGANNMEALLVGRGIAGIGAAGLITLVRIVLSDSASLDDNNAQNALMIIVYSAGYSVGPTIGGRLLKISWRWIFGINLPICAGSMILMALLLPKISKGPQPPQRLKSLPPHLHQTFWSQAGTGIFRDLLRLDLVGAAIFIVLGILILLGLNWGSTERWDQARVIVCLSVGVFLLIVFIIWEYLVDHSMDHLTCSEKILGNDMELQRIAGEEPSQEGALSNKLGLRFRISRATPRFTRITDPILPMNMFTSFDFVATNLATLSSGMVMLGIFYFVAIFFVVVAGKDSASSGAQLLYFAPGIGIGVVVSLALVKLVRQPRVAIFFSNIVLPIGLGLLGQALYDKKEKLIMGYMIMTGAGVGLGFGPLTYQARFTQPEEYVAVVVASSQFFRTLGGTIGLAQLSTVMYSRLRNHISSQITSGRITPLQGLQIQSALNSIETAGGILGLPDELKEVTIEAFRDGLRWAFFSLLPWLGISFLLCLFLSKIPAERLNPKQREGATTRQ</sequence>
<dbReference type="PROSITE" id="PS50850">
    <property type="entry name" value="MFS"/>
    <property type="match status" value="1"/>
</dbReference>
<dbReference type="InterPro" id="IPR036259">
    <property type="entry name" value="MFS_trans_sf"/>
</dbReference>
<feature type="transmembrane region" description="Helical" evidence="6">
    <location>
        <begin position="280"/>
        <end position="299"/>
    </location>
</feature>
<dbReference type="AlphaFoldDB" id="A0A0C2XXM9"/>
<dbReference type="OrthoDB" id="6770063at2759"/>
<name>A0A0C2XXM9_SERVB</name>
<accession>A0A0C2XXM9</accession>
<keyword evidence="4 6" id="KW-0472">Membrane</keyword>
<comment type="subcellular location">
    <subcellularLocation>
        <location evidence="1">Membrane</location>
        <topology evidence="1">Multi-pass membrane protein</topology>
    </subcellularLocation>
</comment>
<reference evidence="8 9" key="1">
    <citation type="submission" date="2014-04" db="EMBL/GenBank/DDBJ databases">
        <authorList>
            <consortium name="DOE Joint Genome Institute"/>
            <person name="Kuo A."/>
            <person name="Zuccaro A."/>
            <person name="Kohler A."/>
            <person name="Nagy L.G."/>
            <person name="Floudas D."/>
            <person name="Copeland A."/>
            <person name="Barry K.W."/>
            <person name="Cichocki N."/>
            <person name="Veneault-Fourrey C."/>
            <person name="LaButti K."/>
            <person name="Lindquist E.A."/>
            <person name="Lipzen A."/>
            <person name="Lundell T."/>
            <person name="Morin E."/>
            <person name="Murat C."/>
            <person name="Sun H."/>
            <person name="Tunlid A."/>
            <person name="Henrissat B."/>
            <person name="Grigoriev I.V."/>
            <person name="Hibbett D.S."/>
            <person name="Martin F."/>
            <person name="Nordberg H.P."/>
            <person name="Cantor M.N."/>
            <person name="Hua S.X."/>
        </authorList>
    </citation>
    <scope>NUCLEOTIDE SEQUENCE [LARGE SCALE GENOMIC DNA]</scope>
    <source>
        <strain evidence="8 9">MAFF 305830</strain>
    </source>
</reference>
<feature type="transmembrane region" description="Helical" evidence="6">
    <location>
        <begin position="494"/>
        <end position="514"/>
    </location>
</feature>
<evidence type="ECO:0000313" key="8">
    <source>
        <dbReference type="EMBL" id="KIM33587.1"/>
    </source>
</evidence>
<dbReference type="Gene3D" id="1.20.1250.20">
    <property type="entry name" value="MFS general substrate transporter like domains"/>
    <property type="match status" value="2"/>
</dbReference>
<protein>
    <recommendedName>
        <fullName evidence="7">Major facilitator superfamily (MFS) profile domain-containing protein</fullName>
    </recommendedName>
</protein>
<evidence type="ECO:0000256" key="4">
    <source>
        <dbReference type="ARBA" id="ARBA00023136"/>
    </source>
</evidence>
<evidence type="ECO:0000256" key="3">
    <source>
        <dbReference type="ARBA" id="ARBA00022989"/>
    </source>
</evidence>
<reference evidence="9" key="2">
    <citation type="submission" date="2015-01" db="EMBL/GenBank/DDBJ databases">
        <title>Evolutionary Origins and Diversification of the Mycorrhizal Mutualists.</title>
        <authorList>
            <consortium name="DOE Joint Genome Institute"/>
            <consortium name="Mycorrhizal Genomics Consortium"/>
            <person name="Kohler A."/>
            <person name="Kuo A."/>
            <person name="Nagy L.G."/>
            <person name="Floudas D."/>
            <person name="Copeland A."/>
            <person name="Barry K.W."/>
            <person name="Cichocki N."/>
            <person name="Veneault-Fourrey C."/>
            <person name="LaButti K."/>
            <person name="Lindquist E.A."/>
            <person name="Lipzen A."/>
            <person name="Lundell T."/>
            <person name="Morin E."/>
            <person name="Murat C."/>
            <person name="Riley R."/>
            <person name="Ohm R."/>
            <person name="Sun H."/>
            <person name="Tunlid A."/>
            <person name="Henrissat B."/>
            <person name="Grigoriev I.V."/>
            <person name="Hibbett D.S."/>
            <person name="Martin F."/>
        </authorList>
    </citation>
    <scope>NUCLEOTIDE SEQUENCE [LARGE SCALE GENOMIC DNA]</scope>
    <source>
        <strain evidence="9">MAFF 305830</strain>
    </source>
</reference>
<evidence type="ECO:0000256" key="5">
    <source>
        <dbReference type="SAM" id="MobiDB-lite"/>
    </source>
</evidence>
<feature type="transmembrane region" description="Helical" evidence="6">
    <location>
        <begin position="130"/>
        <end position="150"/>
    </location>
</feature>
<feature type="transmembrane region" description="Helical" evidence="6">
    <location>
        <begin position="220"/>
        <end position="239"/>
    </location>
</feature>
<keyword evidence="3 6" id="KW-1133">Transmembrane helix</keyword>
<dbReference type="HOGENOM" id="CLU_000960_26_0_1"/>